<reference evidence="1 2" key="1">
    <citation type="submission" date="2018-11" db="EMBL/GenBank/DDBJ databases">
        <title>Rufibacter latericius sp. nov., isolated from water in Baiyang Lake.</title>
        <authorList>
            <person name="Yang Y."/>
        </authorList>
    </citation>
    <scope>NUCLEOTIDE SEQUENCE [LARGE SCALE GENOMIC DNA]</scope>
    <source>
        <strain evidence="1 2">R-22-1c-1</strain>
    </source>
</reference>
<sequence length="125" mass="14564">MRKIRNHNAQRQRFMDRFLDRELTPAEELFALCNAYHHIKAFRKAAAYADTDTLQRHTLAADFGVTNGSMVKSFAWLQFLEGRSEENFGTRLREFIYNTLRYAQSFPGINQETFKPTISRIAQAA</sequence>
<evidence type="ECO:0000313" key="1">
    <source>
        <dbReference type="EMBL" id="RNI26600.1"/>
    </source>
</evidence>
<protein>
    <submittedName>
        <fullName evidence="1">Uncharacterized protein</fullName>
    </submittedName>
</protein>
<organism evidence="1 2">
    <name type="scientific">Rufibacter latericius</name>
    <dbReference type="NCBI Taxonomy" id="2487040"/>
    <lineage>
        <taxon>Bacteria</taxon>
        <taxon>Pseudomonadati</taxon>
        <taxon>Bacteroidota</taxon>
        <taxon>Cytophagia</taxon>
        <taxon>Cytophagales</taxon>
        <taxon>Hymenobacteraceae</taxon>
        <taxon>Rufibacter</taxon>
    </lineage>
</organism>
<dbReference type="Proteomes" id="UP000272117">
    <property type="component" value="Unassembled WGS sequence"/>
</dbReference>
<dbReference type="EMBL" id="RJJD01000006">
    <property type="protein sequence ID" value="RNI26600.1"/>
    <property type="molecule type" value="Genomic_DNA"/>
</dbReference>
<evidence type="ECO:0000313" key="2">
    <source>
        <dbReference type="Proteomes" id="UP000272117"/>
    </source>
</evidence>
<dbReference type="RefSeq" id="WP_123127083.1">
    <property type="nucleotide sequence ID" value="NZ_RJJD01000006.1"/>
</dbReference>
<proteinExistence type="predicted"/>
<dbReference type="AlphaFoldDB" id="A0A3M9MM35"/>
<keyword evidence="2" id="KW-1185">Reference proteome</keyword>
<accession>A0A3M9MM35</accession>
<name>A0A3M9MM35_9BACT</name>
<gene>
    <name evidence="1" type="ORF">EFB08_11315</name>
</gene>
<comment type="caution">
    <text evidence="1">The sequence shown here is derived from an EMBL/GenBank/DDBJ whole genome shotgun (WGS) entry which is preliminary data.</text>
</comment>